<evidence type="ECO:0000256" key="1">
    <source>
        <dbReference type="SAM" id="MobiDB-lite"/>
    </source>
</evidence>
<evidence type="ECO:0000313" key="2">
    <source>
        <dbReference type="EMBL" id="EKX31344.1"/>
    </source>
</evidence>
<gene>
    <name evidence="2" type="ORF">GUITHDRAFT_83186</name>
</gene>
<feature type="region of interest" description="Disordered" evidence="1">
    <location>
        <begin position="1"/>
        <end position="61"/>
    </location>
</feature>
<dbReference type="KEGG" id="gtt:GUITHDRAFT_83186"/>
<sequence>SPVSPTPIKVPILIADPPHTKEYPPPLENTPEDFTTQPQLRSTDDPPGWSRVKHQYPSLCR</sequence>
<protein>
    <submittedName>
        <fullName evidence="2 3">Uncharacterized protein</fullName>
    </submittedName>
</protein>
<dbReference type="EnsemblProtists" id="EKX31344">
    <property type="protein sequence ID" value="EKX31344"/>
    <property type="gene ID" value="GUITHDRAFT_83186"/>
</dbReference>
<keyword evidence="4" id="KW-1185">Reference proteome</keyword>
<dbReference type="RefSeq" id="XP_005818324.1">
    <property type="nucleotide sequence ID" value="XM_005818267.1"/>
</dbReference>
<feature type="compositionally biased region" description="Polar residues" evidence="1">
    <location>
        <begin position="32"/>
        <end position="41"/>
    </location>
</feature>
<organism evidence="2">
    <name type="scientific">Guillardia theta (strain CCMP2712)</name>
    <name type="common">Cryptophyte</name>
    <dbReference type="NCBI Taxonomy" id="905079"/>
    <lineage>
        <taxon>Eukaryota</taxon>
        <taxon>Cryptophyceae</taxon>
        <taxon>Pyrenomonadales</taxon>
        <taxon>Geminigeraceae</taxon>
        <taxon>Guillardia</taxon>
    </lineage>
</organism>
<reference evidence="3" key="3">
    <citation type="submission" date="2015-06" db="UniProtKB">
        <authorList>
            <consortium name="EnsemblProtists"/>
        </authorList>
    </citation>
    <scope>IDENTIFICATION</scope>
</reference>
<evidence type="ECO:0000313" key="4">
    <source>
        <dbReference type="Proteomes" id="UP000011087"/>
    </source>
</evidence>
<feature type="non-terminal residue" evidence="2">
    <location>
        <position position="1"/>
    </location>
</feature>
<dbReference type="HOGENOM" id="CLU_2929935_0_0_1"/>
<reference evidence="2 4" key="1">
    <citation type="journal article" date="2012" name="Nature">
        <title>Algal genomes reveal evolutionary mosaicism and the fate of nucleomorphs.</title>
        <authorList>
            <consortium name="DOE Joint Genome Institute"/>
            <person name="Curtis B.A."/>
            <person name="Tanifuji G."/>
            <person name="Burki F."/>
            <person name="Gruber A."/>
            <person name="Irimia M."/>
            <person name="Maruyama S."/>
            <person name="Arias M.C."/>
            <person name="Ball S.G."/>
            <person name="Gile G.H."/>
            <person name="Hirakawa Y."/>
            <person name="Hopkins J.F."/>
            <person name="Kuo A."/>
            <person name="Rensing S.A."/>
            <person name="Schmutz J."/>
            <person name="Symeonidi A."/>
            <person name="Elias M."/>
            <person name="Eveleigh R.J."/>
            <person name="Herman E.K."/>
            <person name="Klute M.J."/>
            <person name="Nakayama T."/>
            <person name="Obornik M."/>
            <person name="Reyes-Prieto A."/>
            <person name="Armbrust E.V."/>
            <person name="Aves S.J."/>
            <person name="Beiko R.G."/>
            <person name="Coutinho P."/>
            <person name="Dacks J.B."/>
            <person name="Durnford D.G."/>
            <person name="Fast N.M."/>
            <person name="Green B.R."/>
            <person name="Grisdale C.J."/>
            <person name="Hempel F."/>
            <person name="Henrissat B."/>
            <person name="Hoppner M.P."/>
            <person name="Ishida K."/>
            <person name="Kim E."/>
            <person name="Koreny L."/>
            <person name="Kroth P.G."/>
            <person name="Liu Y."/>
            <person name="Malik S.B."/>
            <person name="Maier U.G."/>
            <person name="McRose D."/>
            <person name="Mock T."/>
            <person name="Neilson J.A."/>
            <person name="Onodera N.T."/>
            <person name="Poole A.M."/>
            <person name="Pritham E.J."/>
            <person name="Richards T.A."/>
            <person name="Rocap G."/>
            <person name="Roy S.W."/>
            <person name="Sarai C."/>
            <person name="Schaack S."/>
            <person name="Shirato S."/>
            <person name="Slamovits C.H."/>
            <person name="Spencer D.F."/>
            <person name="Suzuki S."/>
            <person name="Worden A.Z."/>
            <person name="Zauner S."/>
            <person name="Barry K."/>
            <person name="Bell C."/>
            <person name="Bharti A.K."/>
            <person name="Crow J.A."/>
            <person name="Grimwood J."/>
            <person name="Kramer R."/>
            <person name="Lindquist E."/>
            <person name="Lucas S."/>
            <person name="Salamov A."/>
            <person name="McFadden G.I."/>
            <person name="Lane C.E."/>
            <person name="Keeling P.J."/>
            <person name="Gray M.W."/>
            <person name="Grigoriev I.V."/>
            <person name="Archibald J.M."/>
        </authorList>
    </citation>
    <scope>NUCLEOTIDE SEQUENCE</scope>
    <source>
        <strain evidence="2 4">CCMP2712</strain>
    </source>
</reference>
<dbReference type="EMBL" id="JH993297">
    <property type="protein sequence ID" value="EKX31344.1"/>
    <property type="molecule type" value="Genomic_DNA"/>
</dbReference>
<dbReference type="PaxDb" id="55529-EKX31344"/>
<dbReference type="GeneID" id="17288067"/>
<dbReference type="Proteomes" id="UP000011087">
    <property type="component" value="Unassembled WGS sequence"/>
</dbReference>
<reference evidence="4" key="2">
    <citation type="submission" date="2012-11" db="EMBL/GenBank/DDBJ databases">
        <authorList>
            <person name="Kuo A."/>
            <person name="Curtis B.A."/>
            <person name="Tanifuji G."/>
            <person name="Burki F."/>
            <person name="Gruber A."/>
            <person name="Irimia M."/>
            <person name="Maruyama S."/>
            <person name="Arias M.C."/>
            <person name="Ball S.G."/>
            <person name="Gile G.H."/>
            <person name="Hirakawa Y."/>
            <person name="Hopkins J.F."/>
            <person name="Rensing S.A."/>
            <person name="Schmutz J."/>
            <person name="Symeonidi A."/>
            <person name="Elias M."/>
            <person name="Eveleigh R.J."/>
            <person name="Herman E.K."/>
            <person name="Klute M.J."/>
            <person name="Nakayama T."/>
            <person name="Obornik M."/>
            <person name="Reyes-Prieto A."/>
            <person name="Armbrust E.V."/>
            <person name="Aves S.J."/>
            <person name="Beiko R.G."/>
            <person name="Coutinho P."/>
            <person name="Dacks J.B."/>
            <person name="Durnford D.G."/>
            <person name="Fast N.M."/>
            <person name="Green B.R."/>
            <person name="Grisdale C."/>
            <person name="Hempe F."/>
            <person name="Henrissat B."/>
            <person name="Hoppner M.P."/>
            <person name="Ishida K.-I."/>
            <person name="Kim E."/>
            <person name="Koreny L."/>
            <person name="Kroth P.G."/>
            <person name="Liu Y."/>
            <person name="Malik S.-B."/>
            <person name="Maier U.G."/>
            <person name="McRose D."/>
            <person name="Mock T."/>
            <person name="Neilson J.A."/>
            <person name="Onodera N.T."/>
            <person name="Poole A.M."/>
            <person name="Pritham E.J."/>
            <person name="Richards T.A."/>
            <person name="Rocap G."/>
            <person name="Roy S.W."/>
            <person name="Sarai C."/>
            <person name="Schaack S."/>
            <person name="Shirato S."/>
            <person name="Slamovits C.H."/>
            <person name="Spencer D.F."/>
            <person name="Suzuki S."/>
            <person name="Worden A.Z."/>
            <person name="Zauner S."/>
            <person name="Barry K."/>
            <person name="Bell C."/>
            <person name="Bharti A.K."/>
            <person name="Crow J.A."/>
            <person name="Grimwood J."/>
            <person name="Kramer R."/>
            <person name="Lindquist E."/>
            <person name="Lucas S."/>
            <person name="Salamov A."/>
            <person name="McFadden G.I."/>
            <person name="Lane C.E."/>
            <person name="Keeling P.J."/>
            <person name="Gray M.W."/>
            <person name="Grigoriev I.V."/>
            <person name="Archibald J.M."/>
        </authorList>
    </citation>
    <scope>NUCLEOTIDE SEQUENCE</scope>
    <source>
        <strain evidence="4">CCMP2712</strain>
    </source>
</reference>
<dbReference type="AlphaFoldDB" id="L1I648"/>
<accession>L1I648</accession>
<proteinExistence type="predicted"/>
<name>L1I648_GUITC</name>
<evidence type="ECO:0000313" key="3">
    <source>
        <dbReference type="EnsemblProtists" id="EKX31344"/>
    </source>
</evidence>